<feature type="domain" description="SRCR" evidence="6">
    <location>
        <begin position="667"/>
        <end position="755"/>
    </location>
</feature>
<evidence type="ECO:0000256" key="3">
    <source>
        <dbReference type="ARBA" id="ARBA00023157"/>
    </source>
</evidence>
<evidence type="ECO:0000256" key="4">
    <source>
        <dbReference type="PROSITE-ProRule" id="PRU00196"/>
    </source>
</evidence>
<dbReference type="Proteomes" id="UP001174909">
    <property type="component" value="Unassembled WGS sequence"/>
</dbReference>
<gene>
    <name evidence="7" type="ORF">GBAR_LOCUS760</name>
</gene>
<evidence type="ECO:0000313" key="8">
    <source>
        <dbReference type="Proteomes" id="UP001174909"/>
    </source>
</evidence>
<dbReference type="Pfam" id="PF00530">
    <property type="entry name" value="SRCR"/>
    <property type="match status" value="6"/>
</dbReference>
<feature type="non-terminal residue" evidence="7">
    <location>
        <position position="755"/>
    </location>
</feature>
<feature type="domain" description="SRCR" evidence="6">
    <location>
        <begin position="418"/>
        <end position="525"/>
    </location>
</feature>
<dbReference type="PANTHER" id="PTHR19331">
    <property type="entry name" value="SCAVENGER RECEPTOR DOMAIN-CONTAINING"/>
    <property type="match status" value="1"/>
</dbReference>
<evidence type="ECO:0000259" key="6">
    <source>
        <dbReference type="PROSITE" id="PS50287"/>
    </source>
</evidence>
<sequence>MMAEEVYLFSVGLFSLVLFVQCGIDGIEPTSWTTSSTSYCYDGEVRLENSTYLYDGRRSSYGGRVEVCYSGAFYPVCDDGWTYNEATVVCKYFGYGLPYYRAVATGGGEFGLSDNAPIFQNLMCNGSEYTFSDCRGYAPNNIVGDYCSSGNHQAGVYCIEACSYGEVYFENATYGYTNDKYWYGGRVAVCYNDTYYPVCDEGWTEQDSAVVCSNVYYRAPYYRAQTSLPGEFGLSYKTPILQQPMCSGSEYSLKDCQGYDPNNIAGDYCLSGSNQVGVMCIEACYDGQIRFGDSISSYDNDTYSYGGRVEVCSGDVYHPVCDEGWTDNDATVVCRYIGYGPPYYRAETAVNGEFGFSNETLILQTPMCNGSEYQLSACEGFALDNVMGNYCLSESHQVGVVCIEACYDGQIRFENTNYSYVNGLYSYGGRVEVCSGDVYHPVCDEGWTENDATVVCRYIGYGAPYYRAETAVNGEFGFSNEAPILQTPMCNGSEYQLGACEGFDLNNVMGDYCLSESHQVGVVCIEVPTSTTPCKDGDTRLEDATYNYTDRGYMYGGRVEVCYNGDYYPVCDEGWTQRDALVVCNNVGYYGYTAELSFPREFGQSDTGPILQNPMCSGSEYYLCDCPGFALNNVAGDYCLSGEHQVGVWCIEDSTATGTTSCYDGSVRLENSTYGYYNGTYLYGGRVEICYNQTFYPVCDQGWTDNDAAVTCSNLGYYYYYYRSEAANGQEYGLSDETPILQAPMCSGTEYYLSE</sequence>
<dbReference type="PROSITE" id="PS50287">
    <property type="entry name" value="SRCR_2"/>
    <property type="match status" value="6"/>
</dbReference>
<evidence type="ECO:0000256" key="5">
    <source>
        <dbReference type="SAM" id="SignalP"/>
    </source>
</evidence>
<dbReference type="InterPro" id="IPR036772">
    <property type="entry name" value="SRCR-like_dom_sf"/>
</dbReference>
<dbReference type="GO" id="GO:0016020">
    <property type="term" value="C:membrane"/>
    <property type="evidence" value="ECO:0007669"/>
    <property type="project" value="InterPro"/>
</dbReference>
<evidence type="ECO:0000313" key="7">
    <source>
        <dbReference type="EMBL" id="CAI7991476.1"/>
    </source>
</evidence>
<keyword evidence="2" id="KW-0677">Repeat</keyword>
<feature type="chain" id="PRO_5041213460" evidence="5">
    <location>
        <begin position="23"/>
        <end position="755"/>
    </location>
</feature>
<comment type="caution">
    <text evidence="4">Lacks conserved residue(s) required for the propagation of feature annotation.</text>
</comment>
<feature type="disulfide bond" evidence="4">
    <location>
        <begin position="246"/>
        <end position="256"/>
    </location>
</feature>
<feature type="disulfide bond" evidence="4">
    <location>
        <begin position="490"/>
        <end position="500"/>
    </location>
</feature>
<name>A0AA35QTI7_GEOBA</name>
<comment type="caution">
    <text evidence="7">The sequence shown here is derived from an EMBL/GenBank/DDBJ whole genome shotgun (WGS) entry which is preliminary data.</text>
</comment>
<evidence type="ECO:0000256" key="1">
    <source>
        <dbReference type="ARBA" id="ARBA00022729"/>
    </source>
</evidence>
<dbReference type="InterPro" id="IPR001190">
    <property type="entry name" value="SRCR"/>
</dbReference>
<evidence type="ECO:0000256" key="2">
    <source>
        <dbReference type="ARBA" id="ARBA00022737"/>
    </source>
</evidence>
<feature type="domain" description="SRCR" evidence="6">
    <location>
        <begin position="289"/>
        <end position="403"/>
    </location>
</feature>
<feature type="domain" description="SRCR" evidence="6">
    <location>
        <begin position="539"/>
        <end position="651"/>
    </location>
</feature>
<dbReference type="SMART" id="SM00202">
    <property type="entry name" value="SR"/>
    <property type="match status" value="6"/>
</dbReference>
<feature type="disulfide bond" evidence="4">
    <location>
        <begin position="368"/>
        <end position="378"/>
    </location>
</feature>
<feature type="signal peptide" evidence="5">
    <location>
        <begin position="1"/>
        <end position="22"/>
    </location>
</feature>
<protein>
    <submittedName>
        <fullName evidence="7">Deleted in malignant brain tumors 1 protein</fullName>
    </submittedName>
</protein>
<organism evidence="7 8">
    <name type="scientific">Geodia barretti</name>
    <name type="common">Barrett's horny sponge</name>
    <dbReference type="NCBI Taxonomy" id="519541"/>
    <lineage>
        <taxon>Eukaryota</taxon>
        <taxon>Metazoa</taxon>
        <taxon>Porifera</taxon>
        <taxon>Demospongiae</taxon>
        <taxon>Heteroscleromorpha</taxon>
        <taxon>Tetractinellida</taxon>
        <taxon>Astrophorina</taxon>
        <taxon>Geodiidae</taxon>
        <taxon>Geodia</taxon>
    </lineage>
</organism>
<dbReference type="EMBL" id="CASHTH010000117">
    <property type="protein sequence ID" value="CAI7991476.1"/>
    <property type="molecule type" value="Genomic_DNA"/>
</dbReference>
<dbReference type="Gene3D" id="3.10.250.10">
    <property type="entry name" value="SRCR-like domain"/>
    <property type="match status" value="6"/>
</dbReference>
<feature type="domain" description="SRCR" evidence="6">
    <location>
        <begin position="185"/>
        <end position="281"/>
    </location>
</feature>
<dbReference type="AlphaFoldDB" id="A0AA35QTI7"/>
<reference evidence="7" key="1">
    <citation type="submission" date="2023-03" db="EMBL/GenBank/DDBJ databases">
        <authorList>
            <person name="Steffen K."/>
            <person name="Cardenas P."/>
        </authorList>
    </citation>
    <scope>NUCLEOTIDE SEQUENCE</scope>
</reference>
<keyword evidence="3 4" id="KW-1015">Disulfide bond</keyword>
<keyword evidence="1 5" id="KW-0732">Signal</keyword>
<feature type="domain" description="SRCR" evidence="6">
    <location>
        <begin position="45"/>
        <end position="159"/>
    </location>
</feature>
<dbReference type="SUPFAM" id="SSF56487">
    <property type="entry name" value="SRCR-like"/>
    <property type="match status" value="6"/>
</dbReference>
<feature type="disulfide bond" evidence="4">
    <location>
        <begin position="616"/>
        <end position="626"/>
    </location>
</feature>
<accession>A0AA35QTI7</accession>
<proteinExistence type="predicted"/>
<feature type="disulfide bond" evidence="4">
    <location>
        <begin position="124"/>
        <end position="134"/>
    </location>
</feature>
<keyword evidence="8" id="KW-1185">Reference proteome</keyword>